<dbReference type="SUPFAM" id="SSF53474">
    <property type="entry name" value="alpha/beta-Hydrolases"/>
    <property type="match status" value="1"/>
</dbReference>
<dbReference type="EMBL" id="QKKF02035859">
    <property type="protein sequence ID" value="RZF32862.1"/>
    <property type="molecule type" value="Genomic_DNA"/>
</dbReference>
<dbReference type="PANTHER" id="PTHR23509">
    <property type="entry name" value="PA-PL1 PHOSPHOLIPASE FAMILY"/>
    <property type="match status" value="1"/>
</dbReference>
<feature type="compositionally biased region" description="Low complexity" evidence="2">
    <location>
        <begin position="143"/>
        <end position="154"/>
    </location>
</feature>
<dbReference type="OrthoDB" id="69269at2759"/>
<feature type="compositionally biased region" description="Gly residues" evidence="2">
    <location>
        <begin position="568"/>
        <end position="578"/>
    </location>
</feature>
<dbReference type="GO" id="GO:0005737">
    <property type="term" value="C:cytoplasm"/>
    <property type="evidence" value="ECO:0007669"/>
    <property type="project" value="TreeGrafter"/>
</dbReference>
<dbReference type="Pfam" id="PF02862">
    <property type="entry name" value="DDHD"/>
    <property type="match status" value="1"/>
</dbReference>
<feature type="compositionally biased region" description="Polar residues" evidence="2">
    <location>
        <begin position="155"/>
        <end position="164"/>
    </location>
</feature>
<dbReference type="STRING" id="195883.A0A482WHW8"/>
<dbReference type="AlphaFoldDB" id="A0A482WHW8"/>
<dbReference type="GO" id="GO:0004620">
    <property type="term" value="F:phospholipase activity"/>
    <property type="evidence" value="ECO:0007669"/>
    <property type="project" value="TreeGrafter"/>
</dbReference>
<evidence type="ECO:0000313" key="5">
    <source>
        <dbReference type="Proteomes" id="UP000291343"/>
    </source>
</evidence>
<organism evidence="4 5">
    <name type="scientific">Laodelphax striatellus</name>
    <name type="common">Small brown planthopper</name>
    <name type="synonym">Delphax striatella</name>
    <dbReference type="NCBI Taxonomy" id="195883"/>
    <lineage>
        <taxon>Eukaryota</taxon>
        <taxon>Metazoa</taxon>
        <taxon>Ecdysozoa</taxon>
        <taxon>Arthropoda</taxon>
        <taxon>Hexapoda</taxon>
        <taxon>Insecta</taxon>
        <taxon>Pterygota</taxon>
        <taxon>Neoptera</taxon>
        <taxon>Paraneoptera</taxon>
        <taxon>Hemiptera</taxon>
        <taxon>Auchenorrhyncha</taxon>
        <taxon>Fulgoroidea</taxon>
        <taxon>Delphacidae</taxon>
        <taxon>Criomorphinae</taxon>
        <taxon>Laodelphax</taxon>
    </lineage>
</organism>
<dbReference type="Proteomes" id="UP000291343">
    <property type="component" value="Unassembled WGS sequence"/>
</dbReference>
<dbReference type="PANTHER" id="PTHR23509:SF48">
    <property type="entry name" value="INTRACELLULAR PHOSPHOLIPASE A1"/>
    <property type="match status" value="1"/>
</dbReference>
<feature type="region of interest" description="Disordered" evidence="2">
    <location>
        <begin position="138"/>
        <end position="172"/>
    </location>
</feature>
<accession>A0A482WHW8</accession>
<gene>
    <name evidence="4" type="ORF">LSTR_LSTR009977</name>
</gene>
<dbReference type="GO" id="GO:0046872">
    <property type="term" value="F:metal ion binding"/>
    <property type="evidence" value="ECO:0007669"/>
    <property type="project" value="InterPro"/>
</dbReference>
<reference evidence="4 5" key="1">
    <citation type="journal article" date="2017" name="Gigascience">
        <title>Genome sequence of the small brown planthopper, Laodelphax striatellus.</title>
        <authorList>
            <person name="Zhu J."/>
            <person name="Jiang F."/>
            <person name="Wang X."/>
            <person name="Yang P."/>
            <person name="Bao Y."/>
            <person name="Zhao W."/>
            <person name="Wang W."/>
            <person name="Lu H."/>
            <person name="Wang Q."/>
            <person name="Cui N."/>
            <person name="Li J."/>
            <person name="Chen X."/>
            <person name="Luo L."/>
            <person name="Yu J."/>
            <person name="Kang L."/>
            <person name="Cui F."/>
        </authorList>
    </citation>
    <scope>NUCLEOTIDE SEQUENCE [LARGE SCALE GENOMIC DNA]</scope>
    <source>
        <strain evidence="4">Lst14</strain>
    </source>
</reference>
<evidence type="ECO:0000259" key="3">
    <source>
        <dbReference type="PROSITE" id="PS51043"/>
    </source>
</evidence>
<dbReference type="InterPro" id="IPR058055">
    <property type="entry name" value="PA-PLA1"/>
</dbReference>
<dbReference type="SMART" id="SM01127">
    <property type="entry name" value="DDHD"/>
    <property type="match status" value="1"/>
</dbReference>
<feature type="compositionally biased region" description="Low complexity" evidence="2">
    <location>
        <begin position="8"/>
        <end position="30"/>
    </location>
</feature>
<feature type="region of interest" description="Disordered" evidence="2">
    <location>
        <begin position="1"/>
        <end position="30"/>
    </location>
</feature>
<proteinExistence type="inferred from homology"/>
<dbReference type="InterPro" id="IPR004177">
    <property type="entry name" value="DDHD_dom"/>
</dbReference>
<dbReference type="PROSITE" id="PS51043">
    <property type="entry name" value="DDHD"/>
    <property type="match status" value="1"/>
</dbReference>
<sequence length="718" mass="79781">MNKFVSFTSSRTANSTSNNHNAASSTNGGSAHNEFNFGGLHDEAGVLREKDDLELIGDELDALSFTKTKLVNPEWTEAKSDEVIQELPPEKIRWFYKNFSDKLWTEFNGYDSLKIENKFRKLTREELKIFSTSVRDLKPQDRSSASSPVSFDSSKQNFDNANGNSKASDKDDSESALKEKIVVRGGLYEVDLLQKTCASIFWPAIFSEPFSDFSIDWYGPQDVYLFSRATPTKIVRSFTQKLGGYFHKTTGTRLLRGYKEIATDVDKPKDITHLVFVVHGIGQKMDIGGRILQNTALLRQTVLTLHDRQFSSSPERAEFFPVEWRMSLQLDCGLVEAITPMNVVPLRNFLNSTAMDIMYYTSPIYSAEIQQGLINELNRLYTLYVQRNPNADTKVSIVAHSLGCVIVYDIITGWIPQNPFSDHTTQDRSHILTGKSRLKFEVENFFCLGSPLSVFLALRYPRGQHGYHLFPPTLCRRLYNIFHVSDPVAYRLEPLVVRDYSKIAPIQIRPYNASHRTPYSEMPLELIVNQESGVGGLLPNSSCYFQSPSTVNASSSSASVSSVESGGVKEGGGGGGGKETLKEEPATTVSPSETPVRERGWSIWSLVRGHKNQDGGTLSPQQMDSPTQGLEHRLDYVLRSSGVGISYWSAMTSHTGYWNNPDVAYFILTQIFPNLEDSVDAAASSPSGLTPSPGEASSALFCATLPQEESEAGVGGSR</sequence>
<protein>
    <recommendedName>
        <fullName evidence="3">DDHD domain-containing protein</fullName>
    </recommendedName>
</protein>
<feature type="region of interest" description="Disordered" evidence="2">
    <location>
        <begin position="555"/>
        <end position="596"/>
    </location>
</feature>
<feature type="region of interest" description="Disordered" evidence="2">
    <location>
        <begin position="680"/>
        <end position="699"/>
    </location>
</feature>
<feature type="domain" description="DDHD" evidence="3">
    <location>
        <begin position="438"/>
        <end position="673"/>
    </location>
</feature>
<keyword evidence="5" id="KW-1185">Reference proteome</keyword>
<name>A0A482WHW8_LAOST</name>
<dbReference type="InParanoid" id="A0A482WHW8"/>
<comment type="similarity">
    <text evidence="1">Belongs to the PA-PLA1 family.</text>
</comment>
<dbReference type="InterPro" id="IPR029058">
    <property type="entry name" value="AB_hydrolase_fold"/>
</dbReference>
<evidence type="ECO:0000256" key="2">
    <source>
        <dbReference type="SAM" id="MobiDB-lite"/>
    </source>
</evidence>
<evidence type="ECO:0000256" key="1">
    <source>
        <dbReference type="ARBA" id="ARBA00038464"/>
    </source>
</evidence>
<feature type="compositionally biased region" description="Low complexity" evidence="2">
    <location>
        <begin position="555"/>
        <end position="566"/>
    </location>
</feature>
<comment type="caution">
    <text evidence="4">The sequence shown here is derived from an EMBL/GenBank/DDBJ whole genome shotgun (WGS) entry which is preliminary data.</text>
</comment>
<evidence type="ECO:0000313" key="4">
    <source>
        <dbReference type="EMBL" id="RZF32862.1"/>
    </source>
</evidence>